<dbReference type="InterPro" id="IPR046457">
    <property type="entry name" value="PMI_typeI_cat"/>
</dbReference>
<dbReference type="InterPro" id="IPR011051">
    <property type="entry name" value="RmlC_Cupin_sf"/>
</dbReference>
<comment type="caution">
    <text evidence="9">The sequence shown here is derived from an EMBL/GenBank/DDBJ whole genome shotgun (WGS) entry which is preliminary data.</text>
</comment>
<dbReference type="GO" id="GO:0004476">
    <property type="term" value="F:mannose-6-phosphate isomerase activity"/>
    <property type="evidence" value="ECO:0007669"/>
    <property type="project" value="UniProtKB-EC"/>
</dbReference>
<dbReference type="EC" id="5.3.1.8" evidence="4"/>
<dbReference type="CDD" id="cd07011">
    <property type="entry name" value="cupin_PMI_type_I_N"/>
    <property type="match status" value="1"/>
</dbReference>
<dbReference type="EMBL" id="JAWJYN010000001">
    <property type="protein sequence ID" value="MDZ8161560.1"/>
    <property type="molecule type" value="Genomic_DNA"/>
</dbReference>
<dbReference type="PANTHER" id="PTHR10309">
    <property type="entry name" value="MANNOSE-6-PHOSPHATE ISOMERASE"/>
    <property type="match status" value="1"/>
</dbReference>
<organism evidence="9 10">
    <name type="scientific">Microbacterium aquimaris</name>
    <dbReference type="NCBI Taxonomy" id="459816"/>
    <lineage>
        <taxon>Bacteria</taxon>
        <taxon>Bacillati</taxon>
        <taxon>Actinomycetota</taxon>
        <taxon>Actinomycetes</taxon>
        <taxon>Micrococcales</taxon>
        <taxon>Microbacteriaceae</taxon>
        <taxon>Microbacterium</taxon>
    </lineage>
</organism>
<dbReference type="PROSITE" id="PS00965">
    <property type="entry name" value="PMI_I_1"/>
    <property type="match status" value="1"/>
</dbReference>
<dbReference type="PIRSF" id="PIRSF001480">
    <property type="entry name" value="Mannose-6-phosphate_isomerase"/>
    <property type="match status" value="1"/>
</dbReference>
<dbReference type="Pfam" id="PF20511">
    <property type="entry name" value="PMI_typeI_cat"/>
    <property type="match status" value="1"/>
</dbReference>
<evidence type="ECO:0000259" key="8">
    <source>
        <dbReference type="Pfam" id="PF20511"/>
    </source>
</evidence>
<dbReference type="InterPro" id="IPR001250">
    <property type="entry name" value="Man6P_Isoase-1"/>
</dbReference>
<keyword evidence="5" id="KW-0479">Metal-binding</keyword>
<reference evidence="9 10" key="1">
    <citation type="submission" date="2023-10" db="EMBL/GenBank/DDBJ databases">
        <title>Microbacterium xanthum sp. nov., isolated from seaweed.</title>
        <authorList>
            <person name="Lee S.D."/>
        </authorList>
    </citation>
    <scope>NUCLEOTIDE SEQUENCE [LARGE SCALE GENOMIC DNA]</scope>
    <source>
        <strain evidence="9 10">KCTC 19124</strain>
    </source>
</reference>
<dbReference type="PRINTS" id="PR00714">
    <property type="entry name" value="MAN6PISMRASE"/>
</dbReference>
<dbReference type="RefSeq" id="WP_194425059.1">
    <property type="nucleotide sequence ID" value="NZ_BAAAPT010000001.1"/>
</dbReference>
<comment type="catalytic activity">
    <reaction evidence="1">
        <text>D-mannose 6-phosphate = D-fructose 6-phosphate</text>
        <dbReference type="Rhea" id="RHEA:12356"/>
        <dbReference type="ChEBI" id="CHEBI:58735"/>
        <dbReference type="ChEBI" id="CHEBI:61527"/>
        <dbReference type="EC" id="5.3.1.8"/>
    </reaction>
</comment>
<dbReference type="SUPFAM" id="SSF51182">
    <property type="entry name" value="RmlC-like cupins"/>
    <property type="match status" value="1"/>
</dbReference>
<keyword evidence="7 9" id="KW-0413">Isomerase</keyword>
<dbReference type="InterPro" id="IPR014710">
    <property type="entry name" value="RmlC-like_jellyroll"/>
</dbReference>
<evidence type="ECO:0000256" key="2">
    <source>
        <dbReference type="ARBA" id="ARBA00001947"/>
    </source>
</evidence>
<dbReference type="Proteomes" id="UP001291912">
    <property type="component" value="Unassembled WGS sequence"/>
</dbReference>
<name>A0ABU5N644_9MICO</name>
<protein>
    <recommendedName>
        <fullName evidence="4">mannose-6-phosphate isomerase</fullName>
        <ecNumber evidence="4">5.3.1.8</ecNumber>
    </recommendedName>
</protein>
<comment type="similarity">
    <text evidence="3">Belongs to the mannose-6-phosphate isomerase type 1 family.</text>
</comment>
<feature type="domain" description="Phosphomannose isomerase type I catalytic" evidence="8">
    <location>
        <begin position="3"/>
        <end position="141"/>
    </location>
</feature>
<evidence type="ECO:0000313" key="10">
    <source>
        <dbReference type="Proteomes" id="UP001291912"/>
    </source>
</evidence>
<keyword evidence="10" id="KW-1185">Reference proteome</keyword>
<evidence type="ECO:0000256" key="7">
    <source>
        <dbReference type="ARBA" id="ARBA00023235"/>
    </source>
</evidence>
<evidence type="ECO:0000256" key="1">
    <source>
        <dbReference type="ARBA" id="ARBA00000757"/>
    </source>
</evidence>
<keyword evidence="6" id="KW-0862">Zinc</keyword>
<dbReference type="InterPro" id="IPR018050">
    <property type="entry name" value="Pmannose_isomerase-type1_CS"/>
</dbReference>
<dbReference type="PANTHER" id="PTHR10309:SF0">
    <property type="entry name" value="MANNOSE-6-PHOSPHATE ISOMERASE"/>
    <property type="match status" value="1"/>
</dbReference>
<dbReference type="NCBIfam" id="TIGR00218">
    <property type="entry name" value="manA"/>
    <property type="match status" value="1"/>
</dbReference>
<gene>
    <name evidence="9" type="primary">manA</name>
    <name evidence="9" type="ORF">R2Q92_06880</name>
</gene>
<sequence length="390" mass="40420">MLVSLTNTPRDYAWGSTDLIARLEGREPTGRPEAEVWLGDHPGNPAVTGDGRTLDAWLAEDGASVGAPAKLSFLLKLLAAGSPLSIQAHPSKTQAEAGFAREEREGIPRDAGHRTYRDDNHKPELIVAVSDEFHALAGLRPLADTHRLLALLGPAGAPLSARLEDADAEISLADTIAWLLSGDAQEEVDALIHAAVTAARGTEFDAELDLVAHVAEAYPSDPGVIVAMLMNLVVLAPGEGLYVPAGVLHAYVSGLGVELMAASDNVLRGGLTPKHIDVDELMTVLTPAPGPAPLVSAEEEGAGLWRYPTPAPDFSLRRADVTADRDVSVAVPETAILLGTTGSVTVQSGTEAVELTPGRSLLVTPEADGIALRGSGTAFIASTGGGVVAP</sequence>
<dbReference type="InterPro" id="IPR016305">
    <property type="entry name" value="Mannose-6-P_Isomerase"/>
</dbReference>
<evidence type="ECO:0000256" key="3">
    <source>
        <dbReference type="ARBA" id="ARBA00010772"/>
    </source>
</evidence>
<evidence type="ECO:0000256" key="5">
    <source>
        <dbReference type="ARBA" id="ARBA00022723"/>
    </source>
</evidence>
<dbReference type="Gene3D" id="2.60.120.10">
    <property type="entry name" value="Jelly Rolls"/>
    <property type="match status" value="2"/>
</dbReference>
<evidence type="ECO:0000256" key="4">
    <source>
        <dbReference type="ARBA" id="ARBA00011956"/>
    </source>
</evidence>
<dbReference type="Gene3D" id="1.10.441.10">
    <property type="entry name" value="Phosphomannose Isomerase, domain 2"/>
    <property type="match status" value="1"/>
</dbReference>
<comment type="cofactor">
    <cofactor evidence="2">
        <name>Zn(2+)</name>
        <dbReference type="ChEBI" id="CHEBI:29105"/>
    </cofactor>
</comment>
<evidence type="ECO:0000313" key="9">
    <source>
        <dbReference type="EMBL" id="MDZ8161560.1"/>
    </source>
</evidence>
<evidence type="ECO:0000256" key="6">
    <source>
        <dbReference type="ARBA" id="ARBA00022833"/>
    </source>
</evidence>
<accession>A0ABU5N644</accession>
<proteinExistence type="inferred from homology"/>